<feature type="region of interest" description="Disordered" evidence="9">
    <location>
        <begin position="93"/>
        <end position="112"/>
    </location>
</feature>
<dbReference type="GO" id="GO:0001216">
    <property type="term" value="F:DNA-binding transcription activator activity"/>
    <property type="evidence" value="ECO:0007669"/>
    <property type="project" value="InterPro"/>
</dbReference>
<dbReference type="PIRSF" id="PIRSF000774">
    <property type="entry name" value="RpoN"/>
    <property type="match status" value="1"/>
</dbReference>
<evidence type="ECO:0000313" key="12">
    <source>
        <dbReference type="EMBL" id="EGC21444.1"/>
    </source>
</evidence>
<dbReference type="PANTHER" id="PTHR32248">
    <property type="entry name" value="RNA POLYMERASE SIGMA-54 FACTOR"/>
    <property type="match status" value="1"/>
</dbReference>
<evidence type="ECO:0000256" key="5">
    <source>
        <dbReference type="ARBA" id="ARBA00023015"/>
    </source>
</evidence>
<feature type="region of interest" description="Disordered" evidence="9">
    <location>
        <begin position="1"/>
        <end position="21"/>
    </location>
</feature>
<feature type="compositionally biased region" description="Basic and acidic residues" evidence="9">
    <location>
        <begin position="78"/>
        <end position="88"/>
    </location>
</feature>
<evidence type="ECO:0000313" key="13">
    <source>
        <dbReference type="Proteomes" id="UP000005697"/>
    </source>
</evidence>
<reference evidence="12 13" key="1">
    <citation type="submission" date="2011-01" db="EMBL/GenBank/DDBJ databases">
        <authorList>
            <person name="Muzny D."/>
            <person name="Qin X."/>
            <person name="Deng J."/>
            <person name="Jiang H."/>
            <person name="Liu Y."/>
            <person name="Qu J."/>
            <person name="Song X.-Z."/>
            <person name="Zhang L."/>
            <person name="Thornton R."/>
            <person name="Coyle M."/>
            <person name="Francisco L."/>
            <person name="Jackson L."/>
            <person name="Javaid M."/>
            <person name="Korchina V."/>
            <person name="Kovar C."/>
            <person name="Mata R."/>
            <person name="Mathew T."/>
            <person name="Ngo R."/>
            <person name="Nguyen L."/>
            <person name="Nguyen N."/>
            <person name="Okwuonu G."/>
            <person name="Ongeri F."/>
            <person name="Pham C."/>
            <person name="Simmons D."/>
            <person name="Wilczek-Boney K."/>
            <person name="Hale W."/>
            <person name="Jakkamsetti A."/>
            <person name="Pham P."/>
            <person name="Ruth R."/>
            <person name="San Lucas F."/>
            <person name="Warren J."/>
            <person name="Zhang J."/>
            <person name="Zhao Z."/>
            <person name="Zhou C."/>
            <person name="Zhu D."/>
            <person name="Lee S."/>
            <person name="Bess C."/>
            <person name="Blankenburg K."/>
            <person name="Forbes L."/>
            <person name="Fu Q."/>
            <person name="Gubbala S."/>
            <person name="Hirani K."/>
            <person name="Jayaseelan J.C."/>
            <person name="Lara F."/>
            <person name="Munidasa M."/>
            <person name="Palculict T."/>
            <person name="Patil S."/>
            <person name="Pu L.-L."/>
            <person name="Saada N."/>
            <person name="Tang L."/>
            <person name="Weissenberger G."/>
            <person name="Zhu Y."/>
            <person name="Hemphill L."/>
            <person name="Shang Y."/>
            <person name="Youmans B."/>
            <person name="Ayvaz T."/>
            <person name="Ross M."/>
            <person name="Santibanez J."/>
            <person name="Aqrawi P."/>
            <person name="Gross S."/>
            <person name="Joshi V."/>
            <person name="Fowler G."/>
            <person name="Nazareth L."/>
            <person name="Reid J."/>
            <person name="Worley K."/>
            <person name="Petrosino J."/>
            <person name="Highlander S."/>
            <person name="Gibbs R."/>
        </authorList>
    </citation>
    <scope>NUCLEOTIDE SEQUENCE [LARGE SCALE GENOMIC DNA]</scope>
    <source>
        <strain evidence="12 13">DSM 16608</strain>
    </source>
</reference>
<keyword evidence="5" id="KW-0805">Transcription regulation</keyword>
<keyword evidence="7" id="KW-0238">DNA-binding</keyword>
<dbReference type="eggNOG" id="COG1508">
    <property type="taxonomic scope" value="Bacteria"/>
</dbReference>
<proteinExistence type="inferred from homology"/>
<feature type="domain" description="RNA polymerase sigma factor 54 DNA-binding" evidence="10">
    <location>
        <begin position="346"/>
        <end position="503"/>
    </location>
</feature>
<comment type="caution">
    <text evidence="12">The sequence shown here is derived from an EMBL/GenBank/DDBJ whole genome shotgun (WGS) entry which is preliminary data.</text>
</comment>
<gene>
    <name evidence="12" type="primary">rpoN</name>
    <name evidence="12" type="ORF">HMPREF9141_0194</name>
</gene>
<dbReference type="RefSeq" id="WP_007367736.1">
    <property type="nucleotide sequence ID" value="NZ_GL872283.1"/>
</dbReference>
<dbReference type="EC" id="2.7.7.6" evidence="12"/>
<keyword evidence="2" id="KW-0240">DNA-directed RNA polymerase</keyword>
<dbReference type="OrthoDB" id="9814402at2"/>
<feature type="domain" description="RNA polymerase sigma factor 54 core-binding" evidence="11">
    <location>
        <begin position="123"/>
        <end position="320"/>
    </location>
</feature>
<dbReference type="Gene3D" id="1.10.10.1330">
    <property type="entry name" value="RNA polymerase sigma-54 factor, core-binding domain"/>
    <property type="match status" value="1"/>
</dbReference>
<keyword evidence="6" id="KW-0731">Sigma factor</keyword>
<dbReference type="EMBL" id="AEWX01000001">
    <property type="protein sequence ID" value="EGC21444.1"/>
    <property type="molecule type" value="Genomic_DNA"/>
</dbReference>
<dbReference type="Pfam" id="PF04963">
    <property type="entry name" value="Sigma54_CBD"/>
    <property type="match status" value="1"/>
</dbReference>
<evidence type="ECO:0000256" key="2">
    <source>
        <dbReference type="ARBA" id="ARBA00022478"/>
    </source>
</evidence>
<dbReference type="Pfam" id="PF04552">
    <property type="entry name" value="Sigma54_DBD"/>
    <property type="match status" value="1"/>
</dbReference>
<dbReference type="AlphaFoldDB" id="F0F3M8"/>
<evidence type="ECO:0000256" key="6">
    <source>
        <dbReference type="ARBA" id="ARBA00023082"/>
    </source>
</evidence>
<evidence type="ECO:0000256" key="8">
    <source>
        <dbReference type="ARBA" id="ARBA00023163"/>
    </source>
</evidence>
<feature type="region of interest" description="Disordered" evidence="9">
    <location>
        <begin position="38"/>
        <end position="88"/>
    </location>
</feature>
<dbReference type="HOGENOM" id="CLU_020569_0_1_10"/>
<feature type="compositionally biased region" description="Acidic residues" evidence="9">
    <location>
        <begin position="38"/>
        <end position="77"/>
    </location>
</feature>
<keyword evidence="4 12" id="KW-0548">Nucleotidyltransferase</keyword>
<dbReference type="Pfam" id="PF00309">
    <property type="entry name" value="Sigma54_AID"/>
    <property type="match status" value="1"/>
</dbReference>
<evidence type="ECO:0000256" key="7">
    <source>
        <dbReference type="ARBA" id="ARBA00023125"/>
    </source>
</evidence>
<dbReference type="PANTHER" id="PTHR32248:SF4">
    <property type="entry name" value="RNA POLYMERASE SIGMA-54 FACTOR"/>
    <property type="match status" value="1"/>
</dbReference>
<name>F0F3M8_9BACT</name>
<evidence type="ECO:0000259" key="10">
    <source>
        <dbReference type="Pfam" id="PF04552"/>
    </source>
</evidence>
<dbReference type="GO" id="GO:0003899">
    <property type="term" value="F:DNA-directed RNA polymerase activity"/>
    <property type="evidence" value="ECO:0007669"/>
    <property type="project" value="UniProtKB-EC"/>
</dbReference>
<evidence type="ECO:0000256" key="1">
    <source>
        <dbReference type="ARBA" id="ARBA00008798"/>
    </source>
</evidence>
<keyword evidence="13" id="KW-1185">Reference proteome</keyword>
<dbReference type="STRING" id="888743.HMPREF9141_0194"/>
<organism evidence="12 13">
    <name type="scientific">Prevotella multiformis DSM 16608</name>
    <dbReference type="NCBI Taxonomy" id="888743"/>
    <lineage>
        <taxon>Bacteria</taxon>
        <taxon>Pseudomonadati</taxon>
        <taxon>Bacteroidota</taxon>
        <taxon>Bacteroidia</taxon>
        <taxon>Bacteroidales</taxon>
        <taxon>Prevotellaceae</taxon>
        <taxon>Prevotella</taxon>
    </lineage>
</organism>
<evidence type="ECO:0000256" key="3">
    <source>
        <dbReference type="ARBA" id="ARBA00022679"/>
    </source>
</evidence>
<keyword evidence="3 12" id="KW-0808">Transferase</keyword>
<protein>
    <submittedName>
        <fullName evidence="12">RNA polymerase sigma-54 factor</fullName>
        <ecNumber evidence="12">2.7.7.6</ecNumber>
    </submittedName>
</protein>
<dbReference type="Gene3D" id="1.10.10.60">
    <property type="entry name" value="Homeodomain-like"/>
    <property type="match status" value="1"/>
</dbReference>
<dbReference type="PROSITE" id="PS00718">
    <property type="entry name" value="SIGMA54_2"/>
    <property type="match status" value="1"/>
</dbReference>
<dbReference type="InterPro" id="IPR000394">
    <property type="entry name" value="RNA_pol_sigma_54"/>
</dbReference>
<evidence type="ECO:0000256" key="4">
    <source>
        <dbReference type="ARBA" id="ARBA00022695"/>
    </source>
</evidence>
<dbReference type="InterPro" id="IPR038709">
    <property type="entry name" value="RpoN_core-bd_sf"/>
</dbReference>
<dbReference type="GO" id="GO:0000428">
    <property type="term" value="C:DNA-directed RNA polymerase complex"/>
    <property type="evidence" value="ECO:0007669"/>
    <property type="project" value="UniProtKB-KW"/>
</dbReference>
<dbReference type="NCBIfam" id="TIGR02395">
    <property type="entry name" value="rpoN_sigma"/>
    <property type="match status" value="1"/>
</dbReference>
<dbReference type="InterPro" id="IPR007634">
    <property type="entry name" value="RNA_pol_sigma_54_DNA-bd"/>
</dbReference>
<comment type="similarity">
    <text evidence="1">Belongs to the sigma-54 factor family.</text>
</comment>
<dbReference type="GO" id="GO:0003677">
    <property type="term" value="F:DNA binding"/>
    <property type="evidence" value="ECO:0007669"/>
    <property type="project" value="UniProtKB-KW"/>
</dbReference>
<accession>F0F3M8</accession>
<dbReference type="PRINTS" id="PR00045">
    <property type="entry name" value="SIGMA54FCT"/>
</dbReference>
<evidence type="ECO:0000256" key="9">
    <source>
        <dbReference type="SAM" id="MobiDB-lite"/>
    </source>
</evidence>
<dbReference type="Proteomes" id="UP000005697">
    <property type="component" value="Unassembled WGS sequence"/>
</dbReference>
<evidence type="ECO:0000259" key="11">
    <source>
        <dbReference type="Pfam" id="PF04963"/>
    </source>
</evidence>
<dbReference type="GO" id="GO:0016987">
    <property type="term" value="F:sigma factor activity"/>
    <property type="evidence" value="ECO:0007669"/>
    <property type="project" value="UniProtKB-KW"/>
</dbReference>
<dbReference type="InterPro" id="IPR007046">
    <property type="entry name" value="RNA_pol_sigma_54_core-bd"/>
</dbReference>
<dbReference type="PROSITE" id="PS50044">
    <property type="entry name" value="SIGMA54_3"/>
    <property type="match status" value="1"/>
</dbReference>
<sequence>MAQEQVQLQTQKQQQVQRLSQQQMLQVKLLEMPLTELEESVNAELDDNPALESGGEETDDMDTDGSAEQTEGDDFDTQQEREERQDALDSALERMRSDDELPAYDSRQQRNNADYEEIVYGDTVSFIDKLNEQVGERELTDRQRDILEYLIGSLDNDGLLRKDLGSISDELAIYHGIDATAGELEEALKILQDFDPAGIGARTLQECLLLQVDRKVENGEWAGDGKLYRCVRTILADYFDAFTKKHWDKIQTALSLSDHQVETLQREIRRLNPKPGASMGETQGRNLQQITPDFIIDTEDDGTITFSLNHGNLPELHVSPAFNEMLAAYRDNKAGMNRQEKEALLYAKEKVDKAQGFIEAVKLRRHTLQVTMKAIIDIQRRFFQDGDEADLKPMILKDIADRTGLDISTISRVSNIKYAQTRWGIFPLRFFFSDSYTTEDGEEMSTRKIKVALKEVIGQEDKRRPLSDDALAKVMKEKGFPIARRTVAKYREQLGLPVARLRKE</sequence>
<dbReference type="GO" id="GO:0006352">
    <property type="term" value="P:DNA-templated transcription initiation"/>
    <property type="evidence" value="ECO:0007669"/>
    <property type="project" value="InterPro"/>
</dbReference>
<keyword evidence="8" id="KW-0804">Transcription</keyword>